<evidence type="ECO:0000313" key="11">
    <source>
        <dbReference type="Proteomes" id="UP001519343"/>
    </source>
</evidence>
<accession>A0ABS4GXK0</accession>
<keyword evidence="11" id="KW-1185">Reference proteome</keyword>
<reference evidence="10 11" key="1">
    <citation type="submission" date="2021-03" db="EMBL/GenBank/DDBJ databases">
        <title>Genomic Encyclopedia of Type Strains, Phase IV (KMG-IV): sequencing the most valuable type-strain genomes for metagenomic binning, comparative biology and taxonomic classification.</title>
        <authorList>
            <person name="Goeker M."/>
        </authorList>
    </citation>
    <scope>NUCLEOTIDE SEQUENCE [LARGE SCALE GENOMIC DNA]</scope>
    <source>
        <strain evidence="10 11">DSM 24738</strain>
    </source>
</reference>
<evidence type="ECO:0000256" key="7">
    <source>
        <dbReference type="SAM" id="Phobius"/>
    </source>
</evidence>
<evidence type="ECO:0000256" key="1">
    <source>
        <dbReference type="ARBA" id="ARBA00004236"/>
    </source>
</evidence>
<dbReference type="PROSITE" id="PS50885">
    <property type="entry name" value="HAMP"/>
    <property type="match status" value="1"/>
</dbReference>
<comment type="caution">
    <text evidence="10">The sequence shown here is derived from an EMBL/GenBank/DDBJ whole genome shotgun (WGS) entry which is preliminary data.</text>
</comment>
<dbReference type="SMART" id="SM00304">
    <property type="entry name" value="HAMP"/>
    <property type="match status" value="1"/>
</dbReference>
<evidence type="ECO:0000259" key="8">
    <source>
        <dbReference type="PROSITE" id="PS50111"/>
    </source>
</evidence>
<dbReference type="Gene3D" id="1.10.287.950">
    <property type="entry name" value="Methyl-accepting chemotaxis protein"/>
    <property type="match status" value="1"/>
</dbReference>
<feature type="transmembrane region" description="Helical" evidence="7">
    <location>
        <begin position="187"/>
        <end position="206"/>
    </location>
</feature>
<dbReference type="InterPro" id="IPR024478">
    <property type="entry name" value="HlyB_4HB_MCP"/>
</dbReference>
<protein>
    <submittedName>
        <fullName evidence="10">Methyl-accepting chemotaxis protein</fullName>
    </submittedName>
</protein>
<sequence length="566" mass="61815">MSTMLRITIRKKLIFSFLFMAILIGIVSLISNTSLNQVNSSYTDIVDRRSTLRFNAAMIKAHSAQETSSLRAYLLDQDPSNLEKLQQSKQELDKLVGDSTPMIVKEDFRQMMQEIGTLNSEYFTKAEQVIQLADTNLEKARSMAIQEVIPLGRSIRDKADAIVERQINEMDSDKQNTLQIVEGSTRLIMIISVIAILVAILLGSLISQWLSQPIIRLTQASKRLAEGDLTGEEIQVKTKDEMKDLANAFNQMGRDLRELIGHVGNTTDQVAASSEELMASAEETSKATEQISTASQEVATGSERQVHSAQEAQHVVAEISEGMNQAAVLIQAVADATVNANQAAQQGTQVVQQTIDKMNTIQLKVESTSQVVHTLGGKSEEIGQIVSLITEISNQTNLLALNATIEAARAGEHGRGFAVVADEVRKLAEQSGTASEQIRRLIIEIQKESQNAVLSMNEGTIAVEEGIQQVHQTGESFNSITRMIEGVAAQSQEVSAIVEEVNASSQGMVNMVENISCISEQSSQNMQNMAASSEEQLASMENISDSATSLAQMAEDLQRLVSKFKV</sequence>
<dbReference type="PROSITE" id="PS50111">
    <property type="entry name" value="CHEMOTAXIS_TRANSDUC_2"/>
    <property type="match status" value="1"/>
</dbReference>
<dbReference type="PANTHER" id="PTHR32089:SF112">
    <property type="entry name" value="LYSOZYME-LIKE PROTEIN-RELATED"/>
    <property type="match status" value="1"/>
</dbReference>
<keyword evidence="2" id="KW-1003">Cell membrane</keyword>
<evidence type="ECO:0000256" key="4">
    <source>
        <dbReference type="ARBA" id="ARBA00023224"/>
    </source>
</evidence>
<dbReference type="InterPro" id="IPR004089">
    <property type="entry name" value="MCPsignal_dom"/>
</dbReference>
<gene>
    <name evidence="10" type="ORF">J2Z37_005013</name>
</gene>
<feature type="domain" description="HAMP" evidence="9">
    <location>
        <begin position="208"/>
        <end position="261"/>
    </location>
</feature>
<name>A0ABS4GXK0_9BACL</name>
<dbReference type="Gene3D" id="6.10.340.10">
    <property type="match status" value="1"/>
</dbReference>
<proteinExistence type="inferred from homology"/>
<organism evidence="10 11">
    <name type="scientific">Ammoniphilus resinae</name>
    <dbReference type="NCBI Taxonomy" id="861532"/>
    <lineage>
        <taxon>Bacteria</taxon>
        <taxon>Bacillati</taxon>
        <taxon>Bacillota</taxon>
        <taxon>Bacilli</taxon>
        <taxon>Bacillales</taxon>
        <taxon>Paenibacillaceae</taxon>
        <taxon>Aneurinibacillus group</taxon>
        <taxon>Ammoniphilus</taxon>
    </lineage>
</organism>
<evidence type="ECO:0000256" key="3">
    <source>
        <dbReference type="ARBA" id="ARBA00023136"/>
    </source>
</evidence>
<evidence type="ECO:0000256" key="6">
    <source>
        <dbReference type="PROSITE-ProRule" id="PRU00284"/>
    </source>
</evidence>
<evidence type="ECO:0000259" key="9">
    <source>
        <dbReference type="PROSITE" id="PS50885"/>
    </source>
</evidence>
<dbReference type="CDD" id="cd06225">
    <property type="entry name" value="HAMP"/>
    <property type="match status" value="1"/>
</dbReference>
<keyword evidence="7" id="KW-1133">Transmembrane helix</keyword>
<feature type="domain" description="Methyl-accepting transducer" evidence="8">
    <location>
        <begin position="280"/>
        <end position="516"/>
    </location>
</feature>
<keyword evidence="3 7" id="KW-0472">Membrane</keyword>
<keyword evidence="4 6" id="KW-0807">Transducer</keyword>
<evidence type="ECO:0000256" key="5">
    <source>
        <dbReference type="ARBA" id="ARBA00029447"/>
    </source>
</evidence>
<comment type="subcellular location">
    <subcellularLocation>
        <location evidence="1">Cell membrane</location>
    </subcellularLocation>
</comment>
<evidence type="ECO:0000256" key="2">
    <source>
        <dbReference type="ARBA" id="ARBA00022475"/>
    </source>
</evidence>
<dbReference type="CDD" id="cd11386">
    <property type="entry name" value="MCP_signal"/>
    <property type="match status" value="1"/>
</dbReference>
<dbReference type="InterPro" id="IPR003660">
    <property type="entry name" value="HAMP_dom"/>
</dbReference>
<dbReference type="SMART" id="SM00283">
    <property type="entry name" value="MA"/>
    <property type="match status" value="1"/>
</dbReference>
<dbReference type="Pfam" id="PF12729">
    <property type="entry name" value="4HB_MCP_1"/>
    <property type="match status" value="1"/>
</dbReference>
<dbReference type="InterPro" id="IPR004090">
    <property type="entry name" value="Chemotax_Me-accpt_rcpt"/>
</dbReference>
<keyword evidence="7" id="KW-0812">Transmembrane</keyword>
<dbReference type="Pfam" id="PF00015">
    <property type="entry name" value="MCPsignal"/>
    <property type="match status" value="1"/>
</dbReference>
<dbReference type="RefSeq" id="WP_342453885.1">
    <property type="nucleotide sequence ID" value="NZ_JAGGKT010000035.1"/>
</dbReference>
<dbReference type="PRINTS" id="PR00260">
    <property type="entry name" value="CHEMTRNSDUCR"/>
</dbReference>
<comment type="similarity">
    <text evidence="5">Belongs to the methyl-accepting chemotaxis (MCP) protein family.</text>
</comment>
<dbReference type="Proteomes" id="UP001519343">
    <property type="component" value="Unassembled WGS sequence"/>
</dbReference>
<dbReference type="EMBL" id="JAGGKT010000035">
    <property type="protein sequence ID" value="MBP1934993.1"/>
    <property type="molecule type" value="Genomic_DNA"/>
</dbReference>
<dbReference type="PANTHER" id="PTHR32089">
    <property type="entry name" value="METHYL-ACCEPTING CHEMOTAXIS PROTEIN MCPB"/>
    <property type="match status" value="1"/>
</dbReference>
<evidence type="ECO:0000313" key="10">
    <source>
        <dbReference type="EMBL" id="MBP1934993.1"/>
    </source>
</evidence>
<dbReference type="SUPFAM" id="SSF58104">
    <property type="entry name" value="Methyl-accepting chemotaxis protein (MCP) signaling domain"/>
    <property type="match status" value="1"/>
</dbReference>
<dbReference type="Pfam" id="PF00672">
    <property type="entry name" value="HAMP"/>
    <property type="match status" value="1"/>
</dbReference>